<evidence type="ECO:0000313" key="2">
    <source>
        <dbReference type="Proteomes" id="UP000887013"/>
    </source>
</evidence>
<organism evidence="1 2">
    <name type="scientific">Nephila pilipes</name>
    <name type="common">Giant wood spider</name>
    <name type="synonym">Nephila maculata</name>
    <dbReference type="NCBI Taxonomy" id="299642"/>
    <lineage>
        <taxon>Eukaryota</taxon>
        <taxon>Metazoa</taxon>
        <taxon>Ecdysozoa</taxon>
        <taxon>Arthropoda</taxon>
        <taxon>Chelicerata</taxon>
        <taxon>Arachnida</taxon>
        <taxon>Araneae</taxon>
        <taxon>Araneomorphae</taxon>
        <taxon>Entelegynae</taxon>
        <taxon>Araneoidea</taxon>
        <taxon>Nephilidae</taxon>
        <taxon>Nephila</taxon>
    </lineage>
</organism>
<name>A0A8X6TXS6_NEPPI</name>
<dbReference type="InterPro" id="IPR008042">
    <property type="entry name" value="Retrotrans_Pao"/>
</dbReference>
<dbReference type="PANTHER" id="PTHR47331">
    <property type="entry name" value="PHD-TYPE DOMAIN-CONTAINING PROTEIN"/>
    <property type="match status" value="1"/>
</dbReference>
<dbReference type="AlphaFoldDB" id="A0A8X6TXS6"/>
<dbReference type="EMBL" id="BMAW01114345">
    <property type="protein sequence ID" value="GFT61350.1"/>
    <property type="molecule type" value="Genomic_DNA"/>
</dbReference>
<accession>A0A8X6TXS6</accession>
<dbReference type="Proteomes" id="UP000887013">
    <property type="component" value="Unassembled WGS sequence"/>
</dbReference>
<proteinExistence type="predicted"/>
<dbReference type="PANTHER" id="PTHR47331:SF1">
    <property type="entry name" value="GAG-LIKE PROTEIN"/>
    <property type="match status" value="1"/>
</dbReference>
<comment type="caution">
    <text evidence="1">The sequence shown here is derived from an EMBL/GenBank/DDBJ whole genome shotgun (WGS) entry which is preliminary data.</text>
</comment>
<dbReference type="Pfam" id="PF05380">
    <property type="entry name" value="Peptidase_A17"/>
    <property type="match status" value="1"/>
</dbReference>
<protein>
    <submittedName>
        <fullName evidence="1">Integrase catalytic domain-containing protein</fullName>
    </submittedName>
</protein>
<sequence length="160" mass="18412">MSECVKVQLLRAKSRISPTGKKKTTIARLELYEITITARLASSITCEIPQEEIYFWSDLTTVITWIKRENAWVNFVQNRVSKIGTLAMKENWRHVLGSLNPADLPSRGCFLKKLIQSKWYGGPDWLYLPAEKWPCSDFVVNEDEVLKEWKKTVVSSSISC</sequence>
<gene>
    <name evidence="1" type="primary">AVEN_15509_1</name>
    <name evidence="1" type="ORF">NPIL_21051</name>
</gene>
<keyword evidence="2" id="KW-1185">Reference proteome</keyword>
<evidence type="ECO:0000313" key="1">
    <source>
        <dbReference type="EMBL" id="GFT61350.1"/>
    </source>
</evidence>
<reference evidence="1" key="1">
    <citation type="submission" date="2020-08" db="EMBL/GenBank/DDBJ databases">
        <title>Multicomponent nature underlies the extraordinary mechanical properties of spider dragline silk.</title>
        <authorList>
            <person name="Kono N."/>
            <person name="Nakamura H."/>
            <person name="Mori M."/>
            <person name="Yoshida Y."/>
            <person name="Ohtoshi R."/>
            <person name="Malay A.D."/>
            <person name="Moran D.A.P."/>
            <person name="Tomita M."/>
            <person name="Numata K."/>
            <person name="Arakawa K."/>
        </authorList>
    </citation>
    <scope>NUCLEOTIDE SEQUENCE</scope>
</reference>
<dbReference type="OrthoDB" id="6432943at2759"/>